<dbReference type="EMBL" id="AUPL01006545">
    <property type="protein sequence ID" value="ESL05793.1"/>
    <property type="molecule type" value="Genomic_DNA"/>
</dbReference>
<feature type="compositionally biased region" description="Polar residues" evidence="2">
    <location>
        <begin position="575"/>
        <end position="586"/>
    </location>
</feature>
<evidence type="ECO:0000313" key="5">
    <source>
        <dbReference type="Proteomes" id="UP000031737"/>
    </source>
</evidence>
<keyword evidence="1" id="KW-0175">Coiled coil</keyword>
<feature type="compositionally biased region" description="Low complexity" evidence="2">
    <location>
        <begin position="537"/>
        <end position="552"/>
    </location>
</feature>
<feature type="compositionally biased region" description="Gly residues" evidence="2">
    <location>
        <begin position="934"/>
        <end position="943"/>
    </location>
</feature>
<feature type="compositionally biased region" description="Basic and acidic residues" evidence="2">
    <location>
        <begin position="649"/>
        <end position="664"/>
    </location>
</feature>
<sequence>MLPMCFLVHASCHSLRFACFLVSCRRPRTEVARNSNGGWGEAAVRMWSSATGKMEIRRLPSDERQRNFLEEIYANYEEVNAQQKEIARRKREMGSELPDSNRKKIYRVLFSENPSDIARFGDWDTYEKIELMLKKFVYSRNRNTSSGDTTEVALSERIDILSGIRAQQAERIASLETTLASTQEELAGLMDMLRMRDGEIKKVKRMFLMKQLEHSQQQREGEAADDAAMEQRKSVYNDMNALIEVNKVIERENARLRAALEAKEFLGWTTSRTFTAASGRQPERADGGRKRESTASSSVNAHWRKTSHAGGEADSPAQVNTQNPETGVVAPTAPPPSTEGGPRVGGEMGTYVPSSPQRGGTQKAGSVVTTWIEPLRTKRRKTAEATDADDSEGHDLMKAIPGARRRCETPSFSASSNMNFGKSATNMEQLGEIEARRRYIQQQAPMTSVLMRLHKERIMWQRLLEAEAANTMTFLDHDANVPCAARFDPGKDSVDLSAASFARLGSQASRPFDSTVHLRLSGESVKSYRRGPAQSLSGRRAAIAEARSRSQSPGNASTVSSGYRTSEESAGGEGTMSSGESRSSLSTAGGRKKARTTRRRAQRKPEQREAKQEQRKLGDAVARPSRSHIQTSANSRPQSCGGGGRQRRSTAERGPPRQEPKMEDATVSSWRASSPGGAKVKATEEPRGGSTVSAASTMIASCHEGRERHDVPKEEGPSGCQGAAGHHEALHALKLEMGTVRDKHQRLRAEMDEFFLAFNQYLRMLRDRNGQLENGVRAERAAVASAMAEEIVGDMVEQRVFERLEQHGIVLQRHSGPASALTDEEWAHNQFYDAICNMARGHVAGELVKAKGGRKKRREDQQGTRPTRPQSHPPPPSPTPPCEVTAPAEDASPSAGKAASGWLPRPHSGSHPVPGEPDGEVWPAVAPQRPPSGGPEGEGGAATAGGPTSSGYKHPAVQLGECMSRLAARSGGTRGEYETAPGAGPALPLSAAFPHKKEEHPRIPLRHAFPLLPNVGFFSSPLGNAGLIGHADWGHNAAPPPKRFEGNVLEYLRSLQPRRPAGGVEDMAPAVRQYDFQAALAEVRAEFRGAARVAAAQLRKPLFENAFKNQILPYAAAAKSLQNGQRMPPWMLAAVRQLRAEEERRNGEMRRHLFQRVATNLRARRLLRSNVCRGLAMAAYVIVLWEKWLECWRKKSAVQRIEKAADINRMLDLLAANLRGRPRQRPDGAGNLPDARTTLFGPSSSHFSEVRFPPTSA</sequence>
<feature type="region of interest" description="Disordered" evidence="2">
    <location>
        <begin position="1221"/>
        <end position="1257"/>
    </location>
</feature>
<gene>
    <name evidence="4" type="ORF">TRSC58_06545</name>
</gene>
<feature type="coiled-coil region" evidence="1">
    <location>
        <begin position="165"/>
        <end position="192"/>
    </location>
</feature>
<feature type="region of interest" description="Disordered" evidence="2">
    <location>
        <begin position="524"/>
        <end position="694"/>
    </location>
</feature>
<feature type="compositionally biased region" description="Pro residues" evidence="2">
    <location>
        <begin position="871"/>
        <end position="881"/>
    </location>
</feature>
<feature type="compositionally biased region" description="Polar residues" evidence="2">
    <location>
        <begin position="352"/>
        <end position="366"/>
    </location>
</feature>
<accession>A0A061ISG1</accession>
<dbReference type="Proteomes" id="UP000031737">
    <property type="component" value="Unassembled WGS sequence"/>
</dbReference>
<dbReference type="OrthoDB" id="273613at2759"/>
<feature type="signal peptide" evidence="3">
    <location>
        <begin position="1"/>
        <end position="18"/>
    </location>
</feature>
<organism evidence="4 5">
    <name type="scientific">Trypanosoma rangeli SC58</name>
    <dbReference type="NCBI Taxonomy" id="429131"/>
    <lineage>
        <taxon>Eukaryota</taxon>
        <taxon>Discoba</taxon>
        <taxon>Euglenozoa</taxon>
        <taxon>Kinetoplastea</taxon>
        <taxon>Metakinetoplastina</taxon>
        <taxon>Trypanosomatida</taxon>
        <taxon>Trypanosomatidae</taxon>
        <taxon>Trypanosoma</taxon>
        <taxon>Herpetosoma</taxon>
    </lineage>
</organism>
<feature type="compositionally biased region" description="Basic residues" evidence="2">
    <location>
        <begin position="590"/>
        <end position="602"/>
    </location>
</feature>
<feature type="region of interest" description="Disordered" evidence="2">
    <location>
        <begin position="847"/>
        <end position="955"/>
    </location>
</feature>
<feature type="compositionally biased region" description="Basic and acidic residues" evidence="2">
    <location>
        <begin position="281"/>
        <end position="293"/>
    </location>
</feature>
<name>A0A061ISG1_TRYRA</name>
<feature type="compositionally biased region" description="Polar residues" evidence="2">
    <location>
        <begin position="553"/>
        <end position="564"/>
    </location>
</feature>
<keyword evidence="3" id="KW-0732">Signal</keyword>
<evidence type="ECO:0000256" key="1">
    <source>
        <dbReference type="SAM" id="Coils"/>
    </source>
</evidence>
<reference evidence="4 5" key="1">
    <citation type="submission" date="2013-07" db="EMBL/GenBank/DDBJ databases">
        <authorList>
            <person name="Stoco P.H."/>
            <person name="Wagner G."/>
            <person name="Gerber A."/>
            <person name="Zaha A."/>
            <person name="Thompson C."/>
            <person name="Bartholomeu D.C."/>
            <person name="Luckemeyer D.D."/>
            <person name="Bahia D."/>
            <person name="Loreto E."/>
            <person name="Prestes E.B."/>
            <person name="Lima F.M."/>
            <person name="Rodrigues-Luiz G."/>
            <person name="Vallejo G.A."/>
            <person name="Filho J.F."/>
            <person name="Monteiro K.M."/>
            <person name="Tyler K.M."/>
            <person name="de Almeida L.G."/>
            <person name="Ortiz M.F."/>
            <person name="Siervo M.A."/>
            <person name="de Moraes M.H."/>
            <person name="Cunha O.L."/>
            <person name="Mendonca-Neto R."/>
            <person name="Silva R."/>
            <person name="Teixeira S.M."/>
            <person name="Murta S.M."/>
            <person name="Sincero T.C."/>
            <person name="Mendes T.A."/>
            <person name="Urmenyi T.P."/>
            <person name="Silva V.G."/>
            <person name="da Rocha W.D."/>
            <person name="Andersson B."/>
            <person name="Romanha A.J."/>
            <person name="Steindel M."/>
            <person name="de Vasconcelos A.T."/>
            <person name="Grisard E.C."/>
        </authorList>
    </citation>
    <scope>NUCLEOTIDE SEQUENCE [LARGE SCALE GENOMIC DNA]</scope>
    <source>
        <strain evidence="4 5">SC58</strain>
    </source>
</reference>
<proteinExistence type="predicted"/>
<protein>
    <submittedName>
        <fullName evidence="4">Uncharacterized protein</fullName>
    </submittedName>
</protein>
<evidence type="ECO:0000256" key="3">
    <source>
        <dbReference type="SAM" id="SignalP"/>
    </source>
</evidence>
<evidence type="ECO:0000256" key="2">
    <source>
        <dbReference type="SAM" id="MobiDB-lite"/>
    </source>
</evidence>
<dbReference type="AlphaFoldDB" id="A0A061ISG1"/>
<feature type="chain" id="PRO_5001604779" evidence="3">
    <location>
        <begin position="19"/>
        <end position="1257"/>
    </location>
</feature>
<feature type="compositionally biased region" description="Basic and acidic residues" evidence="2">
    <location>
        <begin position="603"/>
        <end position="618"/>
    </location>
</feature>
<keyword evidence="5" id="KW-1185">Reference proteome</keyword>
<feature type="region of interest" description="Disordered" evidence="2">
    <location>
        <begin position="276"/>
        <end position="366"/>
    </location>
</feature>
<dbReference type="VEuPathDB" id="TriTrypDB:TRSC58_06545"/>
<evidence type="ECO:0000313" key="4">
    <source>
        <dbReference type="EMBL" id="ESL05793.1"/>
    </source>
</evidence>
<comment type="caution">
    <text evidence="4">The sequence shown here is derived from an EMBL/GenBank/DDBJ whole genome shotgun (WGS) entry which is preliminary data.</text>
</comment>